<dbReference type="Gene3D" id="1.10.510.10">
    <property type="entry name" value="Transferase(Phosphotransferase) domain 1"/>
    <property type="match status" value="1"/>
</dbReference>
<dbReference type="InterPro" id="IPR008271">
    <property type="entry name" value="Ser/Thr_kinase_AS"/>
</dbReference>
<dbReference type="InterPro" id="IPR000719">
    <property type="entry name" value="Prot_kinase_dom"/>
</dbReference>
<dbReference type="STRING" id="554065.E1ZBX6"/>
<proteinExistence type="predicted"/>
<sequence length="233" mass="25937">MLSRMRHPNIVSFMGLCTLPPCILTEYCERGSLYDVLQAAAKRPERAAALTWRLRLKMALDAATGLMYLHRRSPPIIHRDVKSPNLLVDHSWCVKVADFNLSKIMGPQQPSVLSTSGGASNPVWLAPEVLEGGRATAASDTYSFGLVLWELLTWRLPWAGMAPLQIMRLATSGQRPECPERGSLPGPGSEEFGGLEEYCQLIRDCWAQRPEERPLFIDVVPRLRGLLESAAEQ</sequence>
<dbReference type="AlphaFoldDB" id="E1ZBX6"/>
<keyword evidence="3" id="KW-1185">Reference proteome</keyword>
<evidence type="ECO:0000313" key="3">
    <source>
        <dbReference type="Proteomes" id="UP000008141"/>
    </source>
</evidence>
<dbReference type="Pfam" id="PF07714">
    <property type="entry name" value="PK_Tyr_Ser-Thr"/>
    <property type="match status" value="1"/>
</dbReference>
<organism evidence="3">
    <name type="scientific">Chlorella variabilis</name>
    <name type="common">Green alga</name>
    <dbReference type="NCBI Taxonomy" id="554065"/>
    <lineage>
        <taxon>Eukaryota</taxon>
        <taxon>Viridiplantae</taxon>
        <taxon>Chlorophyta</taxon>
        <taxon>core chlorophytes</taxon>
        <taxon>Trebouxiophyceae</taxon>
        <taxon>Chlorellales</taxon>
        <taxon>Chlorellaceae</taxon>
        <taxon>Chlorella clade</taxon>
        <taxon>Chlorella</taxon>
    </lineage>
</organism>
<dbReference type="Proteomes" id="UP000008141">
    <property type="component" value="Unassembled WGS sequence"/>
</dbReference>
<dbReference type="PRINTS" id="PR00109">
    <property type="entry name" value="TYRKINASE"/>
</dbReference>
<dbReference type="InParanoid" id="E1ZBX6"/>
<dbReference type="SUPFAM" id="SSF56112">
    <property type="entry name" value="Protein kinase-like (PK-like)"/>
    <property type="match status" value="1"/>
</dbReference>
<dbReference type="SMART" id="SM00220">
    <property type="entry name" value="S_TKc"/>
    <property type="match status" value="1"/>
</dbReference>
<dbReference type="eggNOG" id="KOG0192">
    <property type="taxonomic scope" value="Eukaryota"/>
</dbReference>
<dbReference type="EMBL" id="GL433841">
    <property type="protein sequence ID" value="EFN56509.1"/>
    <property type="molecule type" value="Genomic_DNA"/>
</dbReference>
<feature type="domain" description="Protein kinase" evidence="1">
    <location>
        <begin position="1"/>
        <end position="227"/>
    </location>
</feature>
<name>E1ZBX6_CHLVA</name>
<dbReference type="KEGG" id="cvr:CHLNCDRAFT_30642"/>
<dbReference type="InterPro" id="IPR001245">
    <property type="entry name" value="Ser-Thr/Tyr_kinase_cat_dom"/>
</dbReference>
<dbReference type="PIRSF" id="PIRSF000654">
    <property type="entry name" value="Integrin-linked_kinase"/>
    <property type="match status" value="1"/>
</dbReference>
<evidence type="ECO:0000313" key="2">
    <source>
        <dbReference type="EMBL" id="EFN56509.1"/>
    </source>
</evidence>
<dbReference type="PROSITE" id="PS00108">
    <property type="entry name" value="PROTEIN_KINASE_ST"/>
    <property type="match status" value="1"/>
</dbReference>
<dbReference type="GO" id="GO:0005524">
    <property type="term" value="F:ATP binding"/>
    <property type="evidence" value="ECO:0007669"/>
    <property type="project" value="InterPro"/>
</dbReference>
<dbReference type="OMA" id="EITIEYD"/>
<dbReference type="GeneID" id="17356268"/>
<dbReference type="GO" id="GO:0004672">
    <property type="term" value="F:protein kinase activity"/>
    <property type="evidence" value="ECO:0007669"/>
    <property type="project" value="InterPro"/>
</dbReference>
<dbReference type="PROSITE" id="PS50011">
    <property type="entry name" value="PROTEIN_KINASE_DOM"/>
    <property type="match status" value="1"/>
</dbReference>
<gene>
    <name evidence="2" type="ORF">CHLNCDRAFT_30642</name>
</gene>
<dbReference type="GO" id="GO:0005737">
    <property type="term" value="C:cytoplasm"/>
    <property type="evidence" value="ECO:0007669"/>
    <property type="project" value="TreeGrafter"/>
</dbReference>
<dbReference type="CDD" id="cd13999">
    <property type="entry name" value="STKc_MAP3K-like"/>
    <property type="match status" value="1"/>
</dbReference>
<dbReference type="InterPro" id="IPR011009">
    <property type="entry name" value="Kinase-like_dom_sf"/>
</dbReference>
<dbReference type="PANTHER" id="PTHR23257:SF963">
    <property type="entry name" value="AT08303P"/>
    <property type="match status" value="1"/>
</dbReference>
<dbReference type="PANTHER" id="PTHR23257">
    <property type="entry name" value="SERINE-THREONINE PROTEIN KINASE"/>
    <property type="match status" value="1"/>
</dbReference>
<reference evidence="2 3" key="1">
    <citation type="journal article" date="2010" name="Plant Cell">
        <title>The Chlorella variabilis NC64A genome reveals adaptation to photosymbiosis, coevolution with viruses, and cryptic sex.</title>
        <authorList>
            <person name="Blanc G."/>
            <person name="Duncan G."/>
            <person name="Agarkova I."/>
            <person name="Borodovsky M."/>
            <person name="Gurnon J."/>
            <person name="Kuo A."/>
            <person name="Lindquist E."/>
            <person name="Lucas S."/>
            <person name="Pangilinan J."/>
            <person name="Polle J."/>
            <person name="Salamov A."/>
            <person name="Terry A."/>
            <person name="Yamada T."/>
            <person name="Dunigan D.D."/>
            <person name="Grigoriev I.V."/>
            <person name="Claverie J.M."/>
            <person name="Van Etten J.L."/>
        </authorList>
    </citation>
    <scope>NUCLEOTIDE SEQUENCE [LARGE SCALE GENOMIC DNA]</scope>
    <source>
        <strain evidence="2 3">NC64A</strain>
    </source>
</reference>
<protein>
    <recommendedName>
        <fullName evidence="1">Protein kinase domain-containing protein</fullName>
    </recommendedName>
</protein>
<evidence type="ECO:0000259" key="1">
    <source>
        <dbReference type="PROSITE" id="PS50011"/>
    </source>
</evidence>
<dbReference type="RefSeq" id="XP_005848611.1">
    <property type="nucleotide sequence ID" value="XM_005848549.1"/>
</dbReference>
<dbReference type="GO" id="GO:0007165">
    <property type="term" value="P:signal transduction"/>
    <property type="evidence" value="ECO:0007669"/>
    <property type="project" value="TreeGrafter"/>
</dbReference>
<dbReference type="OrthoDB" id="339325at2759"/>
<dbReference type="InterPro" id="IPR050167">
    <property type="entry name" value="Ser_Thr_protein_kinase"/>
</dbReference>
<accession>E1ZBX6</accession>